<reference evidence="2 3" key="1">
    <citation type="submission" date="2018-06" db="EMBL/GenBank/DDBJ databases">
        <title>Comparative genomics reveals the genomic features of Rhizophagus irregularis, R. cerebriforme, R. diaphanum and Gigaspora rosea, and their symbiotic lifestyle signature.</title>
        <authorList>
            <person name="Morin E."/>
            <person name="San Clemente H."/>
            <person name="Chen E.C.H."/>
            <person name="De La Providencia I."/>
            <person name="Hainaut M."/>
            <person name="Kuo A."/>
            <person name="Kohler A."/>
            <person name="Murat C."/>
            <person name="Tang N."/>
            <person name="Roy S."/>
            <person name="Loubradou J."/>
            <person name="Henrissat B."/>
            <person name="Grigoriev I.V."/>
            <person name="Corradi N."/>
            <person name="Roux C."/>
            <person name="Martin F.M."/>
        </authorList>
    </citation>
    <scope>NUCLEOTIDE SEQUENCE [LARGE SCALE GENOMIC DNA]</scope>
    <source>
        <strain evidence="2 3">DAOM 227022</strain>
    </source>
</reference>
<feature type="domain" description="F-box" evidence="1">
    <location>
        <begin position="5"/>
        <end position="49"/>
    </location>
</feature>
<evidence type="ECO:0000313" key="2">
    <source>
        <dbReference type="EMBL" id="RIA99307.1"/>
    </source>
</evidence>
<dbReference type="OrthoDB" id="2348107at2759"/>
<dbReference type="CDD" id="cd09917">
    <property type="entry name" value="F-box_SF"/>
    <property type="match status" value="1"/>
</dbReference>
<protein>
    <recommendedName>
        <fullName evidence="1">F-box domain-containing protein</fullName>
    </recommendedName>
</protein>
<gene>
    <name evidence="2" type="ORF">C1645_811540</name>
</gene>
<dbReference type="SUPFAM" id="SSF81383">
    <property type="entry name" value="F-box domain"/>
    <property type="match status" value="1"/>
</dbReference>
<dbReference type="AlphaFoldDB" id="A0A397TS70"/>
<sequence>MHTEISSLPAENLYEIFQYLEKDLRTLYSCLQVNRYWCKQVVSILWQNPMPNTYTSINLGVYIHFFEEQEKLELKQNHDIDIREISYPLFNYERYLKVLNLRGVRHAIFYWLKDYYLSKDEFSDEYVDFNQNSTIDFIENALLKLLLKNSYRINHLILDLSRRYRDIPDVRIFTNEEYPGVRNISKFSFINNTSEVYYNNIQNLLDVLPTLCTKIDKFKFFHLIYFHDYESKLVKLIKSQQRLSSFYLTKSFINISRLIMALKDQSISLKRLTFNKISFIDFSYFSFDHLINLEYLEIEGTYPIEFILFPLSKANLKLKSFKAKFIENDYNLKESILKSSKNTLQDLYLEVFIPRIENKSPLCNICPNLTYLKIVLCILDKVPDHITIFLNYINNLKNLTHLLIKFSCTSNNEVLDRFDKINLPCLKYFSFKFEDFSLISLKKWFNHFSSINFNHISFYYNDYLDVDQINLLNYFALKNKKNNFTLIHSENYNFRFVAINKLEF</sequence>
<accession>A0A397TS70</accession>
<evidence type="ECO:0000259" key="1">
    <source>
        <dbReference type="Pfam" id="PF12937"/>
    </source>
</evidence>
<organism evidence="2 3">
    <name type="scientific">Glomus cerebriforme</name>
    <dbReference type="NCBI Taxonomy" id="658196"/>
    <lineage>
        <taxon>Eukaryota</taxon>
        <taxon>Fungi</taxon>
        <taxon>Fungi incertae sedis</taxon>
        <taxon>Mucoromycota</taxon>
        <taxon>Glomeromycotina</taxon>
        <taxon>Glomeromycetes</taxon>
        <taxon>Glomerales</taxon>
        <taxon>Glomeraceae</taxon>
        <taxon>Glomus</taxon>
    </lineage>
</organism>
<dbReference type="Proteomes" id="UP000265703">
    <property type="component" value="Unassembled WGS sequence"/>
</dbReference>
<keyword evidence="3" id="KW-1185">Reference proteome</keyword>
<proteinExistence type="predicted"/>
<dbReference type="Gene3D" id="1.20.1280.50">
    <property type="match status" value="1"/>
</dbReference>
<dbReference type="EMBL" id="QKYT01000005">
    <property type="protein sequence ID" value="RIA99307.1"/>
    <property type="molecule type" value="Genomic_DNA"/>
</dbReference>
<name>A0A397TS70_9GLOM</name>
<dbReference type="InterPro" id="IPR036047">
    <property type="entry name" value="F-box-like_dom_sf"/>
</dbReference>
<dbReference type="InterPro" id="IPR001810">
    <property type="entry name" value="F-box_dom"/>
</dbReference>
<evidence type="ECO:0000313" key="3">
    <source>
        <dbReference type="Proteomes" id="UP000265703"/>
    </source>
</evidence>
<comment type="caution">
    <text evidence="2">The sequence shown here is derived from an EMBL/GenBank/DDBJ whole genome shotgun (WGS) entry which is preliminary data.</text>
</comment>
<dbReference type="Pfam" id="PF12937">
    <property type="entry name" value="F-box-like"/>
    <property type="match status" value="1"/>
</dbReference>